<dbReference type="OrthoDB" id="9813251at2"/>
<protein>
    <submittedName>
        <fullName evidence="2">YlxR family protein</fullName>
    </submittedName>
</protein>
<dbReference type="CDD" id="cd00279">
    <property type="entry name" value="YlxR"/>
    <property type="match status" value="1"/>
</dbReference>
<dbReference type="Proteomes" id="UP000467132">
    <property type="component" value="Unassembled WGS sequence"/>
</dbReference>
<dbReference type="RefSeq" id="WP_160198366.1">
    <property type="nucleotide sequence ID" value="NZ_QXXA01000016.1"/>
</dbReference>
<accession>A0A845R002</accession>
<gene>
    <name evidence="2" type="ORF">D3Z33_13655</name>
</gene>
<proteinExistence type="predicted"/>
<reference evidence="2 3" key="1">
    <citation type="submission" date="2018-08" db="EMBL/GenBank/DDBJ databases">
        <title>Murine metabolic-syndrome-specific gut microbial biobank.</title>
        <authorList>
            <person name="Liu C."/>
        </authorList>
    </citation>
    <scope>NUCLEOTIDE SEQUENCE [LARGE SCALE GENOMIC DNA]</scope>
    <source>
        <strain evidence="2 3">583</strain>
    </source>
</reference>
<evidence type="ECO:0000259" key="1">
    <source>
        <dbReference type="Pfam" id="PF04296"/>
    </source>
</evidence>
<feature type="domain" description="YlxR" evidence="1">
    <location>
        <begin position="9"/>
        <end position="83"/>
    </location>
</feature>
<dbReference type="NCBIfam" id="NF047356">
    <property type="entry name" value="RNA_bind_RnpM"/>
    <property type="match status" value="1"/>
</dbReference>
<organism evidence="2 3">
    <name type="scientific">Senegalia massiliensis</name>
    <dbReference type="NCBI Taxonomy" id="1720316"/>
    <lineage>
        <taxon>Bacteria</taxon>
        <taxon>Bacillati</taxon>
        <taxon>Bacillota</taxon>
        <taxon>Clostridia</taxon>
        <taxon>Eubacteriales</taxon>
        <taxon>Clostridiaceae</taxon>
        <taxon>Senegalia</taxon>
    </lineage>
</organism>
<name>A0A845R002_9CLOT</name>
<comment type="caution">
    <text evidence="2">The sequence shown here is derived from an EMBL/GenBank/DDBJ whole genome shotgun (WGS) entry which is preliminary data.</text>
</comment>
<dbReference type="PANTHER" id="PTHR34215">
    <property type="entry name" value="BLL0784 PROTEIN"/>
    <property type="match status" value="1"/>
</dbReference>
<dbReference type="PANTHER" id="PTHR34215:SF1">
    <property type="entry name" value="YLXR DOMAIN-CONTAINING PROTEIN"/>
    <property type="match status" value="1"/>
</dbReference>
<dbReference type="InterPro" id="IPR007393">
    <property type="entry name" value="YlxR_dom"/>
</dbReference>
<dbReference type="Pfam" id="PF04296">
    <property type="entry name" value="YlxR"/>
    <property type="match status" value="1"/>
</dbReference>
<dbReference type="InterPro" id="IPR035931">
    <property type="entry name" value="YlxR-like_sf"/>
</dbReference>
<dbReference type="InterPro" id="IPR037465">
    <property type="entry name" value="YlxR"/>
</dbReference>
<dbReference type="Gene3D" id="3.30.1230.10">
    <property type="entry name" value="YlxR-like"/>
    <property type="match status" value="1"/>
</dbReference>
<keyword evidence="3" id="KW-1185">Reference proteome</keyword>
<dbReference type="SUPFAM" id="SSF64376">
    <property type="entry name" value="YlxR-like"/>
    <property type="match status" value="1"/>
</dbReference>
<sequence>MKNKKIPLRKCIICGERKEKKDLIRIVKNKQGDIFIDDKGKANGRGAYICKNSECINKSFKNKSLNKAFKSNISSEIYEELKKEIDQDE</sequence>
<evidence type="ECO:0000313" key="3">
    <source>
        <dbReference type="Proteomes" id="UP000467132"/>
    </source>
</evidence>
<dbReference type="EMBL" id="QXXA01000016">
    <property type="protein sequence ID" value="NBI07901.1"/>
    <property type="molecule type" value="Genomic_DNA"/>
</dbReference>
<dbReference type="AlphaFoldDB" id="A0A845R002"/>
<evidence type="ECO:0000313" key="2">
    <source>
        <dbReference type="EMBL" id="NBI07901.1"/>
    </source>
</evidence>